<dbReference type="AlphaFoldDB" id="A0A2H4SFV6"/>
<sequence>MAYQLFIPPCCLDTPHPTHPPAVSRPLRIQIEGPKVSVDKLLPGISWQTSAAIPTFPQPAGPKLAALAYQAVYGVAPRPGTNDLAVRDEYLGWIMPMPTREIDYYGVTFDHGVPADDMNPEVLQINILEMEEDNGAYANKGILFQVDPAKYASVSILAVPRCCQRRKGTTDRLRINSAVETRVAIQAGMSWLDRVQQLENRGELRPAKPVV</sequence>
<organism evidence="1 2">
    <name type="scientific">Cordyceps militaris</name>
    <name type="common">Caterpillar fungus</name>
    <name type="synonym">Clavaria militaris</name>
    <dbReference type="NCBI Taxonomy" id="73501"/>
    <lineage>
        <taxon>Eukaryota</taxon>
        <taxon>Fungi</taxon>
        <taxon>Dikarya</taxon>
        <taxon>Ascomycota</taxon>
        <taxon>Pezizomycotina</taxon>
        <taxon>Sordariomycetes</taxon>
        <taxon>Hypocreomycetidae</taxon>
        <taxon>Hypocreales</taxon>
        <taxon>Cordycipitaceae</taxon>
        <taxon>Cordyceps</taxon>
    </lineage>
</organism>
<dbReference type="VEuPathDB" id="FungiDB:CCM_07094"/>
<evidence type="ECO:0000313" key="1">
    <source>
        <dbReference type="EMBL" id="ATY61981.1"/>
    </source>
</evidence>
<proteinExistence type="predicted"/>
<dbReference type="Proteomes" id="UP000323067">
    <property type="component" value="Chromosome vii"/>
</dbReference>
<name>A0A2H4SFV6_CORMI</name>
<dbReference type="VEuPathDB" id="FungiDB:A9K55_007795"/>
<protein>
    <submittedName>
        <fullName evidence="1">Uncharacterized protein</fullName>
    </submittedName>
</protein>
<dbReference type="EMBL" id="CP023324">
    <property type="protein sequence ID" value="ATY61981.1"/>
    <property type="molecule type" value="Genomic_DNA"/>
</dbReference>
<gene>
    <name evidence="1" type="ORF">A9K55_007795</name>
</gene>
<evidence type="ECO:0000313" key="2">
    <source>
        <dbReference type="Proteomes" id="UP000323067"/>
    </source>
</evidence>
<reference evidence="1 2" key="1">
    <citation type="journal article" date="2017" name="BMC Genomics">
        <title>Chromosome level assembly and secondary metabolite potential of the parasitic fungus Cordyceps militaris.</title>
        <authorList>
            <person name="Kramer G.J."/>
            <person name="Nodwell J.R."/>
        </authorList>
    </citation>
    <scope>NUCLEOTIDE SEQUENCE [LARGE SCALE GENOMIC DNA]</scope>
    <source>
        <strain evidence="1 2">ATCC 34164</strain>
    </source>
</reference>
<accession>A0A2H4SFV6</accession>
<dbReference type="OrthoDB" id="5150140at2759"/>